<name>A0A1F5GQU5_9BACT</name>
<reference evidence="6 7" key="1">
    <citation type="journal article" date="2016" name="Nat. Commun.">
        <title>Thousands of microbial genomes shed light on interconnected biogeochemical processes in an aquifer system.</title>
        <authorList>
            <person name="Anantharaman K."/>
            <person name="Brown C.T."/>
            <person name="Hug L.A."/>
            <person name="Sharon I."/>
            <person name="Castelle C.J."/>
            <person name="Probst A.J."/>
            <person name="Thomas B.C."/>
            <person name="Singh A."/>
            <person name="Wilkins M.J."/>
            <person name="Karaoz U."/>
            <person name="Brodie E.L."/>
            <person name="Williams K.H."/>
            <person name="Hubbard S.S."/>
            <person name="Banfield J.F."/>
        </authorList>
    </citation>
    <scope>NUCLEOTIDE SEQUENCE [LARGE SCALE GENOMIC DNA]</scope>
</reference>
<comment type="caution">
    <text evidence="6">The sequence shown here is derived from an EMBL/GenBank/DDBJ whole genome shotgun (WGS) entry which is preliminary data.</text>
</comment>
<evidence type="ECO:0000256" key="4">
    <source>
        <dbReference type="HAMAP-Rule" id="MF_01930"/>
    </source>
</evidence>
<gene>
    <name evidence="4" type="primary">purN</name>
    <name evidence="6" type="ORF">A3A48_02600</name>
</gene>
<dbReference type="PANTHER" id="PTHR43369:SF2">
    <property type="entry name" value="PHOSPHORIBOSYLGLYCINAMIDE FORMYLTRANSFERASE"/>
    <property type="match status" value="1"/>
</dbReference>
<evidence type="ECO:0000313" key="6">
    <source>
        <dbReference type="EMBL" id="OGD94224.1"/>
    </source>
</evidence>
<keyword evidence="3 4" id="KW-0658">Purine biosynthesis</keyword>
<dbReference type="EC" id="2.1.2.2" evidence="4"/>
<feature type="domain" description="Formyl transferase N-terminal" evidence="5">
    <location>
        <begin position="2"/>
        <end position="193"/>
    </location>
</feature>
<dbReference type="InterPro" id="IPR004607">
    <property type="entry name" value="GART"/>
</dbReference>
<comment type="similarity">
    <text evidence="4">Belongs to the GART family.</text>
</comment>
<proteinExistence type="inferred from homology"/>
<evidence type="ECO:0000256" key="2">
    <source>
        <dbReference type="ARBA" id="ARBA00022679"/>
    </source>
</evidence>
<dbReference type="InterPro" id="IPR036477">
    <property type="entry name" value="Formyl_transf_N_sf"/>
</dbReference>
<evidence type="ECO:0000256" key="1">
    <source>
        <dbReference type="ARBA" id="ARBA00005054"/>
    </source>
</evidence>
<accession>A0A1F5GQU5</accession>
<evidence type="ECO:0000256" key="3">
    <source>
        <dbReference type="ARBA" id="ARBA00022755"/>
    </source>
</evidence>
<feature type="binding site" evidence="4">
    <location>
        <position position="100"/>
    </location>
    <ligand>
        <name>(6R)-10-formyltetrahydrofolate</name>
        <dbReference type="ChEBI" id="CHEBI:195366"/>
    </ligand>
</feature>
<dbReference type="Pfam" id="PF00551">
    <property type="entry name" value="Formyl_trans_N"/>
    <property type="match status" value="1"/>
</dbReference>
<sequence>MKKLAVLISTVGKGSNLQAIIDAIEADKLNAEIAIVVSDSREALGLKRAKKHSLKVAICPKKEDLLPILKRIQPDYIVLAGWKQIVSDEVIAKFQNRILNLHPGLVPQTIMGHVKNPDGTLALWNRGLLAEKAIQNFLEKKATYAGSTVHFLSDEFDFGKVIKRGFVKVKKGDTVKTLYTRLKKIEHKIYVESLQKLCQPE</sequence>
<dbReference type="Proteomes" id="UP000178336">
    <property type="component" value="Unassembled WGS sequence"/>
</dbReference>
<dbReference type="GO" id="GO:0004644">
    <property type="term" value="F:phosphoribosylglycinamide formyltransferase activity"/>
    <property type="evidence" value="ECO:0007669"/>
    <property type="project" value="UniProtKB-UniRule"/>
</dbReference>
<dbReference type="GO" id="GO:0005737">
    <property type="term" value="C:cytoplasm"/>
    <property type="evidence" value="ECO:0007669"/>
    <property type="project" value="TreeGrafter"/>
</dbReference>
<dbReference type="EMBL" id="MFBN01000050">
    <property type="protein sequence ID" value="OGD94224.1"/>
    <property type="molecule type" value="Genomic_DNA"/>
</dbReference>
<protein>
    <recommendedName>
        <fullName evidence="4">Phosphoribosylglycinamide formyltransferase</fullName>
        <ecNumber evidence="4">2.1.2.2</ecNumber>
    </recommendedName>
    <alternativeName>
        <fullName evidence="4">5'-phosphoribosylglycinamide transformylase</fullName>
    </alternativeName>
    <alternativeName>
        <fullName evidence="4">GAR transformylase</fullName>
        <shortName evidence="4">GART</shortName>
    </alternativeName>
</protein>
<evidence type="ECO:0000313" key="7">
    <source>
        <dbReference type="Proteomes" id="UP000178336"/>
    </source>
</evidence>
<dbReference type="InterPro" id="IPR002376">
    <property type="entry name" value="Formyl_transf_N"/>
</dbReference>
<feature type="active site" description="Proton donor" evidence="4">
    <location>
        <position position="102"/>
    </location>
</feature>
<dbReference type="UniPathway" id="UPA00074">
    <property type="reaction ID" value="UER00126"/>
</dbReference>
<comment type="catalytic activity">
    <reaction evidence="4">
        <text>N(1)-(5-phospho-beta-D-ribosyl)glycinamide + (6R)-10-formyltetrahydrofolate = N(2)-formyl-N(1)-(5-phospho-beta-D-ribosyl)glycinamide + (6S)-5,6,7,8-tetrahydrofolate + H(+)</text>
        <dbReference type="Rhea" id="RHEA:15053"/>
        <dbReference type="ChEBI" id="CHEBI:15378"/>
        <dbReference type="ChEBI" id="CHEBI:57453"/>
        <dbReference type="ChEBI" id="CHEBI:143788"/>
        <dbReference type="ChEBI" id="CHEBI:147286"/>
        <dbReference type="ChEBI" id="CHEBI:195366"/>
        <dbReference type="EC" id="2.1.2.2"/>
    </reaction>
</comment>
<comment type="function">
    <text evidence="4">Catalyzes the transfer of a formyl group from 10-formyltetrahydrofolate to 5-phospho-ribosyl-glycinamide (GAR), producing 5-phospho-ribosyl-N-formylglycinamide (FGAR) and tetrahydrofolate.</text>
</comment>
<comment type="caution">
    <text evidence="4">Lacks conserved residue(s) required for the propagation of feature annotation.</text>
</comment>
<feature type="site" description="Raises pKa of active site His" evidence="4">
    <location>
        <position position="157"/>
    </location>
</feature>
<dbReference type="Gene3D" id="3.40.50.170">
    <property type="entry name" value="Formyl transferase, N-terminal domain"/>
    <property type="match status" value="1"/>
</dbReference>
<feature type="binding site" evidence="4">
    <location>
        <begin position="14"/>
        <end position="16"/>
    </location>
    <ligand>
        <name>N(1)-(5-phospho-beta-D-ribosyl)glycinamide</name>
        <dbReference type="ChEBI" id="CHEBI:143788"/>
    </ligand>
</feature>
<dbReference type="GO" id="GO:0006189">
    <property type="term" value="P:'de novo' IMP biosynthetic process"/>
    <property type="evidence" value="ECO:0007669"/>
    <property type="project" value="UniProtKB-UniRule"/>
</dbReference>
<dbReference type="SUPFAM" id="SSF53328">
    <property type="entry name" value="Formyltransferase"/>
    <property type="match status" value="1"/>
</dbReference>
<evidence type="ECO:0000259" key="5">
    <source>
        <dbReference type="Pfam" id="PF00551"/>
    </source>
</evidence>
<organism evidence="6 7">
    <name type="scientific">Candidatus Curtissbacteria bacterium RIFCSPLOWO2_01_FULL_37_9</name>
    <dbReference type="NCBI Taxonomy" id="1797724"/>
    <lineage>
        <taxon>Bacteria</taxon>
        <taxon>Candidatus Curtissiibacteriota</taxon>
    </lineage>
</organism>
<dbReference type="STRING" id="1797724.A3A48_02600"/>
<dbReference type="PANTHER" id="PTHR43369">
    <property type="entry name" value="PHOSPHORIBOSYLGLYCINAMIDE FORMYLTRANSFERASE"/>
    <property type="match status" value="1"/>
</dbReference>
<feature type="binding site" evidence="4">
    <location>
        <position position="62"/>
    </location>
    <ligand>
        <name>(6R)-10-formyltetrahydrofolate</name>
        <dbReference type="ChEBI" id="CHEBI:195366"/>
    </ligand>
</feature>
<keyword evidence="2 4" id="KW-0808">Transferase</keyword>
<dbReference type="HAMAP" id="MF_01930">
    <property type="entry name" value="PurN"/>
    <property type="match status" value="1"/>
</dbReference>
<dbReference type="AlphaFoldDB" id="A0A1F5GQU5"/>
<comment type="pathway">
    <text evidence="1 4">Purine metabolism; IMP biosynthesis via de novo pathway; N(2)-formyl-N(1)-(5-phospho-D-ribosyl)glycinamide from N(1)-(5-phospho-D-ribosyl)glycinamide (10-formyl THF route): step 1/1.</text>
</comment>